<feature type="transmembrane region" description="Helical" evidence="1">
    <location>
        <begin position="174"/>
        <end position="192"/>
    </location>
</feature>
<dbReference type="Proteomes" id="UP000002945">
    <property type="component" value="Unassembled WGS sequence"/>
</dbReference>
<name>A9DV25_9FLAO</name>
<feature type="transmembrane region" description="Helical" evidence="1">
    <location>
        <begin position="21"/>
        <end position="44"/>
    </location>
</feature>
<feature type="transmembrane region" description="Helical" evidence="1">
    <location>
        <begin position="72"/>
        <end position="91"/>
    </location>
</feature>
<feature type="transmembrane region" description="Helical" evidence="1">
    <location>
        <begin position="146"/>
        <end position="162"/>
    </location>
</feature>
<keyword evidence="1" id="KW-0472">Membrane</keyword>
<dbReference type="eggNOG" id="ENOG5033069">
    <property type="taxonomic scope" value="Bacteria"/>
</dbReference>
<protein>
    <submittedName>
        <fullName evidence="2">Uncharacterized protein</fullName>
    </submittedName>
</protein>
<dbReference type="OrthoDB" id="1119441at2"/>
<dbReference type="HOGENOM" id="CLU_661871_0_0_10"/>
<proteinExistence type="predicted"/>
<gene>
    <name evidence="2" type="ORF">KAOT1_03112</name>
</gene>
<dbReference type="AlphaFoldDB" id="A9DV25"/>
<dbReference type="RefSeq" id="WP_007093195.1">
    <property type="nucleotide sequence ID" value="NZ_CP142125.1"/>
</dbReference>
<dbReference type="STRING" id="391587.KAOT1_03112"/>
<reference evidence="2 3" key="1">
    <citation type="journal article" date="2011" name="J. Bacteriol.">
        <title>Genome sequence of the algicidal bacterium Kordia algicida OT-1.</title>
        <authorList>
            <person name="Lee H.S."/>
            <person name="Kang S.G."/>
            <person name="Kwon K.K."/>
            <person name="Lee J.H."/>
            <person name="Kim S.J."/>
        </authorList>
    </citation>
    <scope>NUCLEOTIDE SEQUENCE [LARGE SCALE GENOMIC DNA]</scope>
    <source>
        <strain evidence="2 3">OT-1</strain>
    </source>
</reference>
<organism evidence="2 3">
    <name type="scientific">Kordia algicida OT-1</name>
    <dbReference type="NCBI Taxonomy" id="391587"/>
    <lineage>
        <taxon>Bacteria</taxon>
        <taxon>Pseudomonadati</taxon>
        <taxon>Bacteroidota</taxon>
        <taxon>Flavobacteriia</taxon>
        <taxon>Flavobacteriales</taxon>
        <taxon>Flavobacteriaceae</taxon>
        <taxon>Kordia</taxon>
    </lineage>
</organism>
<evidence type="ECO:0000313" key="2">
    <source>
        <dbReference type="EMBL" id="EDP96365.1"/>
    </source>
</evidence>
<keyword evidence="1" id="KW-1133">Transmembrane helix</keyword>
<keyword evidence="3" id="KW-1185">Reference proteome</keyword>
<feature type="transmembrane region" description="Helical" evidence="1">
    <location>
        <begin position="112"/>
        <end position="134"/>
    </location>
</feature>
<keyword evidence="1" id="KW-0812">Transmembrane</keyword>
<evidence type="ECO:0000313" key="3">
    <source>
        <dbReference type="Proteomes" id="UP000002945"/>
    </source>
</evidence>
<accession>A9DV25</accession>
<evidence type="ECO:0000256" key="1">
    <source>
        <dbReference type="SAM" id="Phobius"/>
    </source>
</evidence>
<sequence>MSSQKKVKLKQHLSIAKIGKFRFWLGVLLGIFSAVLFFGFIFTITELIDFFRVIQSYDLQLKDDKQLLFEKLFLLALSVAFGNNTMLRFWFSRPTKYLHKTYKYTSPRVVNYALFIEYVVLFGAISFITRFLLFAPFIDLHIFNEYGYVLYLFPVYLFFIAWTEISRYVKSQRWMLKTFACCIVLVILLSFIDVSKYKIGETAFQKMHQEEIEYLEKEVEKATRDYSIEFSEETVNALKELRTKRAFNLLKKTELAFKTEGTVSLDTIIFEKILIHNFKGYHIDRRESYQYIFPFQVYEQLRKVDPKSPEATELLNILAEFYELSLYYLDAFDGGQQSTLNAIKKSTMEKANSYLDHSYHNADYNFMYNQTYYLLYHLQKLGTYNHHPLFEKATPFPPAILFDSWAKEHFPEFKT</sequence>
<dbReference type="EMBL" id="ABIB01000004">
    <property type="protein sequence ID" value="EDP96365.1"/>
    <property type="molecule type" value="Genomic_DNA"/>
</dbReference>
<comment type="caution">
    <text evidence="2">The sequence shown here is derived from an EMBL/GenBank/DDBJ whole genome shotgun (WGS) entry which is preliminary data.</text>
</comment>